<comment type="caution">
    <text evidence="12">The sequence shown here is derived from an EMBL/GenBank/DDBJ whole genome shotgun (WGS) entry which is preliminary data.</text>
</comment>
<gene>
    <name evidence="12" type="ORF">C5E16_03190</name>
</gene>
<sequence>MRVRGAGRAGAGGAAGPHVGAGVARRDAARTAVEDDASADDASADDEAAGGRAAPSERVRAFLVDLLLAGVAAGASLTFLAEPDTPWDAVAGAVACLGLLLRRRWPWLSVLLAVPAVYIGIAYVPVLVGLFGLGLARTPRWCVIALTALVVGADLLPFGTPADLQAVVEPLVDATIYTIGPLLLGAFLRQRRDAAAQLAELREAHTLGQRQAAQVALARERAVLAREMHDVVSHQVSLIAVQAGALQVGAADERSREVARTIRALSAVTLEELRGMVELLRAAGGDRRGLAPQPTLDDVPALVAASGMRVDLDLDLPADLPAAGQRAVYRTVQEGLTNARKHATGAAVRVTGRMEAGSVVVEVDAGRATMPLLDLPSGRHGLTGLRERAQLLGGGLTAELRPDGSHLLRLRFPL</sequence>
<evidence type="ECO:0000256" key="10">
    <source>
        <dbReference type="SAM" id="Phobius"/>
    </source>
</evidence>
<keyword evidence="3" id="KW-0597">Phosphoprotein</keyword>
<dbReference type="InterPro" id="IPR011712">
    <property type="entry name" value="Sig_transdc_His_kin_sub3_dim/P"/>
</dbReference>
<evidence type="ECO:0000313" key="12">
    <source>
        <dbReference type="EMBL" id="PPF70593.1"/>
    </source>
</evidence>
<dbReference type="EC" id="2.7.13.3" evidence="2"/>
<dbReference type="InterPro" id="IPR036890">
    <property type="entry name" value="HATPase_C_sf"/>
</dbReference>
<feature type="compositionally biased region" description="Acidic residues" evidence="9">
    <location>
        <begin position="34"/>
        <end position="48"/>
    </location>
</feature>
<keyword evidence="8" id="KW-0902">Two-component regulatory system</keyword>
<dbReference type="CDD" id="cd16917">
    <property type="entry name" value="HATPase_UhpB-NarQ-NarX-like"/>
    <property type="match status" value="1"/>
</dbReference>
<dbReference type="Pfam" id="PF07730">
    <property type="entry name" value="HisKA_3"/>
    <property type="match status" value="1"/>
</dbReference>
<keyword evidence="10" id="KW-0472">Membrane</keyword>
<proteinExistence type="predicted"/>
<evidence type="ECO:0000256" key="2">
    <source>
        <dbReference type="ARBA" id="ARBA00012438"/>
    </source>
</evidence>
<feature type="transmembrane region" description="Helical" evidence="10">
    <location>
        <begin position="62"/>
        <end position="81"/>
    </location>
</feature>
<name>A0A2S5VX48_9MICO</name>
<evidence type="ECO:0000256" key="3">
    <source>
        <dbReference type="ARBA" id="ARBA00022553"/>
    </source>
</evidence>
<evidence type="ECO:0000256" key="7">
    <source>
        <dbReference type="ARBA" id="ARBA00022840"/>
    </source>
</evidence>
<feature type="region of interest" description="Disordered" evidence="9">
    <location>
        <begin position="1"/>
        <end position="52"/>
    </location>
</feature>
<evidence type="ECO:0000256" key="8">
    <source>
        <dbReference type="ARBA" id="ARBA00023012"/>
    </source>
</evidence>
<dbReference type="SUPFAM" id="SSF55874">
    <property type="entry name" value="ATPase domain of HSP90 chaperone/DNA topoisomerase II/histidine kinase"/>
    <property type="match status" value="1"/>
</dbReference>
<comment type="catalytic activity">
    <reaction evidence="1">
        <text>ATP + protein L-histidine = ADP + protein N-phospho-L-histidine.</text>
        <dbReference type="EC" id="2.7.13.3"/>
    </reaction>
</comment>
<keyword evidence="7" id="KW-0067">ATP-binding</keyword>
<keyword evidence="10" id="KW-1133">Transmembrane helix</keyword>
<reference evidence="12 13" key="1">
    <citation type="submission" date="2018-02" db="EMBL/GenBank/DDBJ databases">
        <title>Bacteriophage NCPPB3778 and a type I-E CRISPR drive the evolution of the US Biological Select Agent, Rathayibacter toxicus.</title>
        <authorList>
            <person name="Davis E.W.II."/>
            <person name="Tabima J.F."/>
            <person name="Weisberg A.J."/>
            <person name="Lopes L.D."/>
            <person name="Wiseman M.S."/>
            <person name="Wiseman M.S."/>
            <person name="Pupko T."/>
            <person name="Belcher M.S."/>
            <person name="Sechler A.J."/>
            <person name="Tancos M.A."/>
            <person name="Schroeder B.K."/>
            <person name="Murray T.D."/>
            <person name="Luster D.G."/>
            <person name="Schneider W.L."/>
            <person name="Rogers E."/>
            <person name="Andreote F.D."/>
            <person name="Grunwald N.J."/>
            <person name="Putnam M.L."/>
            <person name="Chang J.H."/>
        </authorList>
    </citation>
    <scope>NUCLEOTIDE SEQUENCE [LARGE SCALE GENOMIC DNA]</scope>
    <source>
        <strain evidence="12 13">AY1B3</strain>
    </source>
</reference>
<dbReference type="GO" id="GO:0005524">
    <property type="term" value="F:ATP binding"/>
    <property type="evidence" value="ECO:0007669"/>
    <property type="project" value="UniProtKB-KW"/>
</dbReference>
<dbReference type="EMBL" id="PSXY01000003">
    <property type="protein sequence ID" value="PPF70593.1"/>
    <property type="molecule type" value="Genomic_DNA"/>
</dbReference>
<feature type="domain" description="Signal transduction histidine kinase subgroup 3 dimerisation and phosphoacceptor" evidence="11">
    <location>
        <begin position="220"/>
        <end position="282"/>
    </location>
</feature>
<evidence type="ECO:0000256" key="9">
    <source>
        <dbReference type="SAM" id="MobiDB-lite"/>
    </source>
</evidence>
<feature type="transmembrane region" description="Helical" evidence="10">
    <location>
        <begin position="141"/>
        <end position="159"/>
    </location>
</feature>
<evidence type="ECO:0000256" key="5">
    <source>
        <dbReference type="ARBA" id="ARBA00022741"/>
    </source>
</evidence>
<dbReference type="AlphaFoldDB" id="A0A2S5VX48"/>
<dbReference type="GO" id="GO:0046983">
    <property type="term" value="F:protein dimerization activity"/>
    <property type="evidence" value="ECO:0007669"/>
    <property type="project" value="InterPro"/>
</dbReference>
<evidence type="ECO:0000256" key="4">
    <source>
        <dbReference type="ARBA" id="ARBA00022679"/>
    </source>
</evidence>
<evidence type="ECO:0000259" key="11">
    <source>
        <dbReference type="Pfam" id="PF07730"/>
    </source>
</evidence>
<dbReference type="Gene3D" id="1.20.5.1930">
    <property type="match status" value="1"/>
</dbReference>
<evidence type="ECO:0000313" key="13">
    <source>
        <dbReference type="Proteomes" id="UP000239241"/>
    </source>
</evidence>
<evidence type="ECO:0000256" key="1">
    <source>
        <dbReference type="ARBA" id="ARBA00000085"/>
    </source>
</evidence>
<keyword evidence="6 12" id="KW-0418">Kinase</keyword>
<dbReference type="Gene3D" id="3.30.565.10">
    <property type="entry name" value="Histidine kinase-like ATPase, C-terminal domain"/>
    <property type="match status" value="1"/>
</dbReference>
<feature type="compositionally biased region" description="Basic and acidic residues" evidence="9">
    <location>
        <begin position="24"/>
        <end position="33"/>
    </location>
</feature>
<dbReference type="GO" id="GO:0016020">
    <property type="term" value="C:membrane"/>
    <property type="evidence" value="ECO:0007669"/>
    <property type="project" value="InterPro"/>
</dbReference>
<organism evidence="12 13">
    <name type="scientific">Clavibacter michiganensis</name>
    <dbReference type="NCBI Taxonomy" id="28447"/>
    <lineage>
        <taxon>Bacteria</taxon>
        <taxon>Bacillati</taxon>
        <taxon>Actinomycetota</taxon>
        <taxon>Actinomycetes</taxon>
        <taxon>Micrococcales</taxon>
        <taxon>Microbacteriaceae</taxon>
        <taxon>Clavibacter</taxon>
    </lineage>
</organism>
<dbReference type="InterPro" id="IPR050482">
    <property type="entry name" value="Sensor_HK_TwoCompSys"/>
</dbReference>
<keyword evidence="10" id="KW-0812">Transmembrane</keyword>
<dbReference type="Proteomes" id="UP000239241">
    <property type="component" value="Unassembled WGS sequence"/>
</dbReference>
<dbReference type="PANTHER" id="PTHR24421:SF10">
    <property type="entry name" value="NITRATE_NITRITE SENSOR PROTEIN NARQ"/>
    <property type="match status" value="1"/>
</dbReference>
<feature type="transmembrane region" description="Helical" evidence="10">
    <location>
        <begin position="171"/>
        <end position="188"/>
    </location>
</feature>
<keyword evidence="5" id="KW-0547">Nucleotide-binding</keyword>
<keyword evidence="4" id="KW-0808">Transferase</keyword>
<accession>A0A2S5VX48</accession>
<protein>
    <recommendedName>
        <fullName evidence="2">histidine kinase</fullName>
        <ecNumber evidence="2">2.7.13.3</ecNumber>
    </recommendedName>
</protein>
<evidence type="ECO:0000256" key="6">
    <source>
        <dbReference type="ARBA" id="ARBA00022777"/>
    </source>
</evidence>
<feature type="transmembrane region" description="Helical" evidence="10">
    <location>
        <begin position="107"/>
        <end position="134"/>
    </location>
</feature>
<dbReference type="PANTHER" id="PTHR24421">
    <property type="entry name" value="NITRATE/NITRITE SENSOR PROTEIN NARX-RELATED"/>
    <property type="match status" value="1"/>
</dbReference>
<dbReference type="GO" id="GO:0000155">
    <property type="term" value="F:phosphorelay sensor kinase activity"/>
    <property type="evidence" value="ECO:0007669"/>
    <property type="project" value="InterPro"/>
</dbReference>